<keyword evidence="4" id="KW-1185">Reference proteome</keyword>
<dbReference type="EMBL" id="MBFR01000008">
    <property type="protein sequence ID" value="PVU97669.1"/>
    <property type="molecule type" value="Genomic_DNA"/>
</dbReference>
<evidence type="ECO:0000256" key="1">
    <source>
        <dbReference type="ARBA" id="ARBA00010800"/>
    </source>
</evidence>
<dbReference type="GO" id="GO:0033204">
    <property type="term" value="F:ribonuclease P RNA binding"/>
    <property type="evidence" value="ECO:0007669"/>
    <property type="project" value="TreeGrafter"/>
</dbReference>
<accession>A0A2T9YZD0</accession>
<dbReference type="Proteomes" id="UP000245383">
    <property type="component" value="Unassembled WGS sequence"/>
</dbReference>
<reference evidence="3 4" key="1">
    <citation type="journal article" date="2018" name="MBio">
        <title>Comparative Genomics Reveals the Core Gene Toolbox for the Fungus-Insect Symbiosis.</title>
        <authorList>
            <person name="Wang Y."/>
            <person name="Stata M."/>
            <person name="Wang W."/>
            <person name="Stajich J.E."/>
            <person name="White M.M."/>
            <person name="Moncalvo J.M."/>
        </authorList>
    </citation>
    <scope>NUCLEOTIDE SEQUENCE [LARGE SCALE GENOMIC DNA]</scope>
    <source>
        <strain evidence="3 4">SWE-8-4</strain>
    </source>
</reference>
<dbReference type="Pfam" id="PF01900">
    <property type="entry name" value="RNase_P_Rpp14"/>
    <property type="match status" value="1"/>
</dbReference>
<name>A0A2T9YZD0_9FUNG</name>
<comment type="caution">
    <text evidence="3">The sequence shown here is derived from an EMBL/GenBank/DDBJ whole genome shotgun (WGS) entry which is preliminary data.</text>
</comment>
<dbReference type="GO" id="GO:0001682">
    <property type="term" value="P:tRNA 5'-leader removal"/>
    <property type="evidence" value="ECO:0007669"/>
    <property type="project" value="InterPro"/>
</dbReference>
<dbReference type="GO" id="GO:0000172">
    <property type="term" value="C:ribonuclease MRP complex"/>
    <property type="evidence" value="ECO:0007669"/>
    <property type="project" value="TreeGrafter"/>
</dbReference>
<sequence>MRFWMQIYDIDSLIRSFVAENFGDIGNGLLLEKLNVKYFSPVTKLGIIRVPRDNAQFLTAILVMINKIKNNKCRIFVVHVSGTIKKCQLAAIEFDRTLILKHLKESFTADADLLSQDENTLKIRYIGERLSMLLHRIIVSLGKVPGQVWQRVSNLNQNGLTERRCSIMRRV</sequence>
<dbReference type="InterPro" id="IPR002759">
    <property type="entry name" value="Pop5/Rpp14/Rnp2-like"/>
</dbReference>
<gene>
    <name evidence="3" type="ORF">BB561_000410</name>
</gene>
<dbReference type="InterPro" id="IPR038085">
    <property type="entry name" value="Rnp2-like_sf"/>
</dbReference>
<keyword evidence="2" id="KW-0819">tRNA processing</keyword>
<dbReference type="GO" id="GO:0030681">
    <property type="term" value="C:multimeric ribonuclease P complex"/>
    <property type="evidence" value="ECO:0007669"/>
    <property type="project" value="TreeGrafter"/>
</dbReference>
<dbReference type="OrthoDB" id="24745at2759"/>
<evidence type="ECO:0000313" key="4">
    <source>
        <dbReference type="Proteomes" id="UP000245383"/>
    </source>
</evidence>
<evidence type="ECO:0000313" key="3">
    <source>
        <dbReference type="EMBL" id="PVU97669.1"/>
    </source>
</evidence>
<dbReference type="Gene3D" id="3.30.70.3250">
    <property type="entry name" value="Ribonuclease P, Pop5 subunit"/>
    <property type="match status" value="1"/>
</dbReference>
<evidence type="ECO:0000256" key="2">
    <source>
        <dbReference type="ARBA" id="ARBA00022694"/>
    </source>
</evidence>
<dbReference type="STRING" id="133385.A0A2T9YZD0"/>
<comment type="similarity">
    <text evidence="1">Belongs to the eukaryotic/archaeal RNase P protein component 2 family.</text>
</comment>
<dbReference type="AlphaFoldDB" id="A0A2T9YZD0"/>
<dbReference type="SUPFAM" id="SSF160350">
    <property type="entry name" value="Rnp2-like"/>
    <property type="match status" value="1"/>
</dbReference>
<dbReference type="GO" id="GO:0005730">
    <property type="term" value="C:nucleolus"/>
    <property type="evidence" value="ECO:0007669"/>
    <property type="project" value="TreeGrafter"/>
</dbReference>
<protein>
    <submittedName>
        <fullName evidence="3">Uncharacterized protein</fullName>
    </submittedName>
</protein>
<organism evidence="3 4">
    <name type="scientific">Smittium simulii</name>
    <dbReference type="NCBI Taxonomy" id="133385"/>
    <lineage>
        <taxon>Eukaryota</taxon>
        <taxon>Fungi</taxon>
        <taxon>Fungi incertae sedis</taxon>
        <taxon>Zoopagomycota</taxon>
        <taxon>Kickxellomycotina</taxon>
        <taxon>Harpellomycetes</taxon>
        <taxon>Harpellales</taxon>
        <taxon>Legeriomycetaceae</taxon>
        <taxon>Smittium</taxon>
    </lineage>
</organism>
<dbReference type="PANTHER" id="PTHR15441:SF2">
    <property type="entry name" value="RIBONUCLEASE P_MRP PROTEIN SUBUNIT POP5"/>
    <property type="match status" value="1"/>
</dbReference>
<dbReference type="PANTHER" id="PTHR15441">
    <property type="entry name" value="RIBONUCLEASE P PROTEIN SUBUNIT P14"/>
    <property type="match status" value="1"/>
</dbReference>
<proteinExistence type="inferred from homology"/>